<feature type="compositionally biased region" description="Polar residues" evidence="1">
    <location>
        <begin position="170"/>
        <end position="181"/>
    </location>
</feature>
<dbReference type="InterPro" id="IPR055936">
    <property type="entry name" value="DUF7514"/>
</dbReference>
<feature type="region of interest" description="Disordered" evidence="1">
    <location>
        <begin position="660"/>
        <end position="758"/>
    </location>
</feature>
<feature type="compositionally biased region" description="Basic residues" evidence="1">
    <location>
        <begin position="34"/>
        <end position="44"/>
    </location>
</feature>
<protein>
    <recommendedName>
        <fullName evidence="2">DUF7514 domain-containing protein</fullName>
    </recommendedName>
</protein>
<gene>
    <name evidence="3" type="ORF">M440DRAFT_1336032</name>
</gene>
<feature type="region of interest" description="Disordered" evidence="1">
    <location>
        <begin position="170"/>
        <end position="384"/>
    </location>
</feature>
<reference evidence="3 4" key="1">
    <citation type="submission" date="2016-07" db="EMBL/GenBank/DDBJ databases">
        <title>Multiple horizontal gene transfer events from other fungi enriched the ability of initially mycotrophic Trichoderma (Ascomycota) to feed on dead plant biomass.</title>
        <authorList>
            <consortium name="DOE Joint Genome Institute"/>
            <person name="Aerts A."/>
            <person name="Atanasova L."/>
            <person name="Chenthamara K."/>
            <person name="Zhang J."/>
            <person name="Grujic M."/>
            <person name="Henrissat B."/>
            <person name="Kuo A."/>
            <person name="Salamov A."/>
            <person name="Lipzen A."/>
            <person name="Labutti K."/>
            <person name="Barry K."/>
            <person name="Miao Y."/>
            <person name="Rahimi M.J."/>
            <person name="Shen Q."/>
            <person name="Grigoriev I.V."/>
            <person name="Kubicek C.P."/>
            <person name="Druzhinina I.S."/>
        </authorList>
    </citation>
    <scope>NUCLEOTIDE SEQUENCE [LARGE SCALE GENOMIC DNA]</scope>
    <source>
        <strain evidence="3 4">ATCC 18648</strain>
    </source>
</reference>
<feature type="compositionally biased region" description="Basic and acidic residues" evidence="1">
    <location>
        <begin position="50"/>
        <end position="78"/>
    </location>
</feature>
<feature type="compositionally biased region" description="Low complexity" evidence="1">
    <location>
        <begin position="580"/>
        <end position="603"/>
    </location>
</feature>
<evidence type="ECO:0000313" key="3">
    <source>
        <dbReference type="EMBL" id="PTB75223.1"/>
    </source>
</evidence>
<feature type="compositionally biased region" description="Low complexity" evidence="1">
    <location>
        <begin position="660"/>
        <end position="673"/>
    </location>
</feature>
<dbReference type="STRING" id="983965.A0A2T4C0Z1"/>
<feature type="region of interest" description="Disordered" evidence="1">
    <location>
        <begin position="108"/>
        <end position="140"/>
    </location>
</feature>
<sequence>MPTAEATVLHGPLPSAHGNTASPTPRGGDEKMRSLHPSREHHHYQQQQQQRRDSQSSYYREQDKREGRSRRDEDREPARSSPASSSASFPYRDIIKSVLSVMTRSDLSALTSASAPAPSEKNQEKERERERDVKDKERNVEDVVRGLAMEEWNSRWLDELVAKVKGELNDTASDSSISDNGPPTPPLSDTSSKDSMKRYQPTVEDYDDSEDEASSIFERSFAAAAPQEDNNTTAQRKPLIRTSSSLSNASSDSSSSSSSSYSAASRASSSPSPTDKDSVPSPPSSVSSSSPPPRPTVRFADKQPPVIHYIPEPPEPEEPEDERERELERERDREREREHERERERERQYEHEREREPYHDPYQQPPLPSSSSSSSSLSNQRQSPAWTALFNERDEPTPALGRFLRGVANYIIAEYAPIDSLVITPDKLFKFYTRYRLDNEFFPFQRVFDTRYHKSLRGISFLFTDLRCEHHLVQHSIASKPCIPALTPTGFEDWMTLMIRAFPDREARRLDLVLADVPLFSDDRTSSSRSSPSYGQRLPRELPRELFPERGHARAFDLLASSFAEWKSITSVVVPPPEPTSTSSSLPPPSSTSTSTSSSSSSHLHLHPAHTYATSSLIPPSLQKLPPAATKALKEDTRRHKDACYIDQSRIRPSSSLIYPCSSSSLPSSPSSSFTTAGAPLASSSSEAKGAEGIVVSSAASSSGSSSSSSGSSSGSKHRSREREARHRGASERSSRPREPSPAREGRRHHKSRRYRDS</sequence>
<organism evidence="3 4">
    <name type="scientific">Trichoderma longibrachiatum ATCC 18648</name>
    <dbReference type="NCBI Taxonomy" id="983965"/>
    <lineage>
        <taxon>Eukaryota</taxon>
        <taxon>Fungi</taxon>
        <taxon>Dikarya</taxon>
        <taxon>Ascomycota</taxon>
        <taxon>Pezizomycotina</taxon>
        <taxon>Sordariomycetes</taxon>
        <taxon>Hypocreomycetidae</taxon>
        <taxon>Hypocreales</taxon>
        <taxon>Hypocreaceae</taxon>
        <taxon>Trichoderma</taxon>
    </lineage>
</organism>
<name>A0A2T4C0Z1_TRILO</name>
<dbReference type="EMBL" id="KZ679134">
    <property type="protein sequence ID" value="PTB75223.1"/>
    <property type="molecule type" value="Genomic_DNA"/>
</dbReference>
<dbReference type="Pfam" id="PF24355">
    <property type="entry name" value="DUF7514"/>
    <property type="match status" value="1"/>
</dbReference>
<feature type="compositionally biased region" description="Low complexity" evidence="1">
    <location>
        <begin position="243"/>
        <end position="273"/>
    </location>
</feature>
<feature type="region of interest" description="Disordered" evidence="1">
    <location>
        <begin position="523"/>
        <end position="542"/>
    </location>
</feature>
<dbReference type="OrthoDB" id="5413703at2759"/>
<feature type="compositionally biased region" description="Basic and acidic residues" evidence="1">
    <location>
        <begin position="121"/>
        <end position="140"/>
    </location>
</feature>
<evidence type="ECO:0000259" key="2">
    <source>
        <dbReference type="Pfam" id="PF24355"/>
    </source>
</evidence>
<feature type="region of interest" description="Disordered" evidence="1">
    <location>
        <begin position="574"/>
        <end position="606"/>
    </location>
</feature>
<accession>A0A2T4C0Z1</accession>
<keyword evidence="4" id="KW-1185">Reference proteome</keyword>
<feature type="domain" description="DUF7514" evidence="2">
    <location>
        <begin position="388"/>
        <end position="559"/>
    </location>
</feature>
<feature type="compositionally biased region" description="Acidic residues" evidence="1">
    <location>
        <begin position="204"/>
        <end position="213"/>
    </location>
</feature>
<dbReference type="PANTHER" id="PTHR39611">
    <property type="entry name" value="HYDROXYPROLINE-RICH GLYCOPROTEIN DZ-HRGP-RELATED"/>
    <property type="match status" value="1"/>
</dbReference>
<evidence type="ECO:0000313" key="4">
    <source>
        <dbReference type="Proteomes" id="UP000240760"/>
    </source>
</evidence>
<dbReference type="Proteomes" id="UP000240760">
    <property type="component" value="Unassembled WGS sequence"/>
</dbReference>
<dbReference type="AlphaFoldDB" id="A0A2T4C0Z1"/>
<feature type="compositionally biased region" description="Low complexity" evidence="1">
    <location>
        <begin position="108"/>
        <end position="119"/>
    </location>
</feature>
<feature type="compositionally biased region" description="Low complexity" evidence="1">
    <location>
        <begin position="79"/>
        <end position="90"/>
    </location>
</feature>
<feature type="region of interest" description="Disordered" evidence="1">
    <location>
        <begin position="1"/>
        <end position="92"/>
    </location>
</feature>
<feature type="compositionally biased region" description="Low complexity" evidence="1">
    <location>
        <begin position="697"/>
        <end position="715"/>
    </location>
</feature>
<feature type="compositionally biased region" description="Basic and acidic residues" evidence="1">
    <location>
        <begin position="322"/>
        <end position="359"/>
    </location>
</feature>
<proteinExistence type="predicted"/>
<feature type="compositionally biased region" description="Basic and acidic residues" evidence="1">
    <location>
        <begin position="721"/>
        <end position="745"/>
    </location>
</feature>
<dbReference type="PANTHER" id="PTHR39611:SF1">
    <property type="entry name" value="HYDROXYPROLINE-RICH GLYCOPROTEIN DZ-HRGP"/>
    <property type="match status" value="1"/>
</dbReference>
<evidence type="ECO:0000256" key="1">
    <source>
        <dbReference type="SAM" id="MobiDB-lite"/>
    </source>
</evidence>
<feature type="compositionally biased region" description="Low complexity" evidence="1">
    <location>
        <begin position="369"/>
        <end position="384"/>
    </location>
</feature>
<feature type="compositionally biased region" description="Basic residues" evidence="1">
    <location>
        <begin position="746"/>
        <end position="758"/>
    </location>
</feature>